<reference evidence="1 2" key="1">
    <citation type="submission" date="2024-04" db="EMBL/GenBank/DDBJ databases">
        <title>Marinobacter sp. SBY-1.</title>
        <authorList>
            <person name="Pan C."/>
        </authorList>
    </citation>
    <scope>NUCLEOTIDE SEQUENCE [LARGE SCALE GENOMIC DNA]</scope>
    <source>
        <strain evidence="1 2">SBY-1</strain>
    </source>
</reference>
<gene>
    <name evidence="1" type="ORF">AAGT77_11115</name>
</gene>
<protein>
    <submittedName>
        <fullName evidence="1">Uncharacterized protein</fullName>
    </submittedName>
</protein>
<dbReference type="RefSeq" id="WP_342630608.1">
    <property type="nucleotide sequence ID" value="NZ_CP152380.1"/>
</dbReference>
<sequence>MEYIELDTAFSTADADDPAIKKDGPDLFVEFTDWREERVVVRFIDADMFCWQQIEDGFSEAPDRVYEVKGSVWVKQVQPYEPEMKHYKVCFNASYYALDILAVSYELGQSI</sequence>
<name>A0ABZ3DYQ3_9GAMM</name>
<keyword evidence="2" id="KW-1185">Reference proteome</keyword>
<accession>A0ABZ3DYQ3</accession>
<organism evidence="1 2">
    <name type="scientific">Marinobacter alkaliphilus</name>
    <dbReference type="NCBI Taxonomy" id="254719"/>
    <lineage>
        <taxon>Bacteria</taxon>
        <taxon>Pseudomonadati</taxon>
        <taxon>Pseudomonadota</taxon>
        <taxon>Gammaproteobacteria</taxon>
        <taxon>Pseudomonadales</taxon>
        <taxon>Marinobacteraceae</taxon>
        <taxon>Marinobacter</taxon>
    </lineage>
</organism>
<evidence type="ECO:0000313" key="1">
    <source>
        <dbReference type="EMBL" id="XAF52473.1"/>
    </source>
</evidence>
<proteinExistence type="predicted"/>
<evidence type="ECO:0000313" key="2">
    <source>
        <dbReference type="Proteomes" id="UP001445268"/>
    </source>
</evidence>
<dbReference type="EMBL" id="CP152380">
    <property type="protein sequence ID" value="XAF52473.1"/>
    <property type="molecule type" value="Genomic_DNA"/>
</dbReference>
<dbReference type="Proteomes" id="UP001445268">
    <property type="component" value="Chromosome"/>
</dbReference>